<evidence type="ECO:0000313" key="2">
    <source>
        <dbReference type="Proteomes" id="UP001057452"/>
    </source>
</evidence>
<reference evidence="1" key="1">
    <citation type="submission" date="2022-05" db="EMBL/GenBank/DDBJ databases">
        <title>Chromosome-level genome of Chaenocephalus aceratus.</title>
        <authorList>
            <person name="Park H."/>
        </authorList>
    </citation>
    <scope>NUCLEOTIDE SEQUENCE</scope>
    <source>
        <strain evidence="1">KU_202001</strain>
    </source>
</reference>
<sequence length="435" mass="50209">MIRRRKKTSVRKFCLSFQQRETTIKERDIQPSVFSGSASSARLSVNMRYLPNLLPAVLIWFMHFKCCLFQHEENTTSYPEKTSSPNYDYENFTMDFRNFSMDYSEYNDNYCVKESNHQFRRWFMPTFYSIIFFLGLTGNLLVILTFFYFKRLKTMTDVFLLNLSFADLLLALSLPFWAANSMAEWVLGLLVCKAMHTIYKVSFYSSMFILSFISVERYFVIAKAVSAHRYRSKAVFLSKVSSAAIWVMALIFSIPEMRYATVNNKTCTPYSSNSDKLRISIQSTQIVLAFALPLLIMSICYSSIIQTLSKARSFERNRAIKVILAVVAVFLVCQVPYNLVLFLNTVVTAQGSSQVDCDFENNLLYATDVTQCVAFLRCCLNPFVYAFIGVKFRHDLLKLMKELGCMSQSMFVRCKYGRRRSSGATETETTTTFSP</sequence>
<gene>
    <name evidence="1" type="ORF">KUCAC02_015188</name>
</gene>
<comment type="caution">
    <text evidence="1">The sequence shown here is derived from an EMBL/GenBank/DDBJ whole genome shotgun (WGS) entry which is preliminary data.</text>
</comment>
<evidence type="ECO:0000313" key="1">
    <source>
        <dbReference type="EMBL" id="KAI4832214.1"/>
    </source>
</evidence>
<name>A0ACB9XYB5_CHAAC</name>
<accession>A0ACB9XYB5</accession>
<dbReference type="EMBL" id="CM043785">
    <property type="protein sequence ID" value="KAI4832214.1"/>
    <property type="molecule type" value="Genomic_DNA"/>
</dbReference>
<protein>
    <submittedName>
        <fullName evidence="1">Uncharacterized protein</fullName>
    </submittedName>
</protein>
<keyword evidence="2" id="KW-1185">Reference proteome</keyword>
<proteinExistence type="predicted"/>
<dbReference type="Proteomes" id="UP001057452">
    <property type="component" value="Chromosome 1"/>
</dbReference>
<organism evidence="1 2">
    <name type="scientific">Chaenocephalus aceratus</name>
    <name type="common">Blackfin icefish</name>
    <name type="synonym">Chaenichthys aceratus</name>
    <dbReference type="NCBI Taxonomy" id="36190"/>
    <lineage>
        <taxon>Eukaryota</taxon>
        <taxon>Metazoa</taxon>
        <taxon>Chordata</taxon>
        <taxon>Craniata</taxon>
        <taxon>Vertebrata</taxon>
        <taxon>Euteleostomi</taxon>
        <taxon>Actinopterygii</taxon>
        <taxon>Neopterygii</taxon>
        <taxon>Teleostei</taxon>
        <taxon>Neoteleostei</taxon>
        <taxon>Acanthomorphata</taxon>
        <taxon>Eupercaria</taxon>
        <taxon>Perciformes</taxon>
        <taxon>Notothenioidei</taxon>
        <taxon>Channichthyidae</taxon>
        <taxon>Chaenocephalus</taxon>
    </lineage>
</organism>